<dbReference type="Proteomes" id="UP001233172">
    <property type="component" value="Unassembled WGS sequence"/>
</dbReference>
<keyword evidence="10" id="KW-0328">Glycosyltransferase</keyword>
<dbReference type="AlphaFoldDB" id="A0AAD8BAY5"/>
<keyword evidence="10" id="KW-0430">Lectin</keyword>
<evidence type="ECO:0000256" key="8">
    <source>
        <dbReference type="ARBA" id="ARBA00023180"/>
    </source>
</evidence>
<evidence type="ECO:0000256" key="10">
    <source>
        <dbReference type="RuleBase" id="RU361242"/>
    </source>
</evidence>
<dbReference type="GO" id="GO:0006493">
    <property type="term" value="P:protein O-linked glycosylation"/>
    <property type="evidence" value="ECO:0007669"/>
    <property type="project" value="TreeGrafter"/>
</dbReference>
<evidence type="ECO:0000256" key="6">
    <source>
        <dbReference type="ARBA" id="ARBA00023136"/>
    </source>
</evidence>
<dbReference type="SUPFAM" id="SSF53448">
    <property type="entry name" value="Nucleotide-diphospho-sugar transferases"/>
    <property type="match status" value="1"/>
</dbReference>
<reference evidence="12" key="1">
    <citation type="journal article" date="2023" name="PLoS Negl. Trop. Dis.">
        <title>A genome sequence for Biomphalaria pfeifferi, the major vector snail for the human-infecting parasite Schistosoma mansoni.</title>
        <authorList>
            <person name="Bu L."/>
            <person name="Lu L."/>
            <person name="Laidemitt M.R."/>
            <person name="Zhang S.M."/>
            <person name="Mutuku M."/>
            <person name="Mkoji G."/>
            <person name="Steinauer M."/>
            <person name="Loker E.S."/>
        </authorList>
    </citation>
    <scope>NUCLEOTIDE SEQUENCE</scope>
    <source>
        <strain evidence="12">KasaAsao</strain>
    </source>
</reference>
<keyword evidence="5 10" id="KW-1133">Transmembrane helix</keyword>
<comment type="cofactor">
    <cofactor evidence="10">
        <name>Mn(2+)</name>
        <dbReference type="ChEBI" id="CHEBI:29035"/>
    </cofactor>
</comment>
<dbReference type="Gene3D" id="2.80.10.50">
    <property type="match status" value="1"/>
</dbReference>
<evidence type="ECO:0000313" key="13">
    <source>
        <dbReference type="Proteomes" id="UP001233172"/>
    </source>
</evidence>
<dbReference type="GO" id="GO:0004653">
    <property type="term" value="F:polypeptide N-acetylgalactosaminyltransferase activity"/>
    <property type="evidence" value="ECO:0007669"/>
    <property type="project" value="TreeGrafter"/>
</dbReference>
<evidence type="ECO:0000256" key="7">
    <source>
        <dbReference type="ARBA" id="ARBA00023157"/>
    </source>
</evidence>
<evidence type="ECO:0000256" key="5">
    <source>
        <dbReference type="ARBA" id="ARBA00022989"/>
    </source>
</evidence>
<keyword evidence="10" id="KW-0808">Transferase</keyword>
<keyword evidence="13" id="KW-1185">Reference proteome</keyword>
<reference evidence="12" key="2">
    <citation type="submission" date="2023-04" db="EMBL/GenBank/DDBJ databases">
        <authorList>
            <person name="Bu L."/>
            <person name="Lu L."/>
            <person name="Laidemitt M.R."/>
            <person name="Zhang S.M."/>
            <person name="Mutuku M."/>
            <person name="Mkoji G."/>
            <person name="Steinauer M."/>
            <person name="Loker E.S."/>
        </authorList>
    </citation>
    <scope>NUCLEOTIDE SEQUENCE</scope>
    <source>
        <strain evidence="12">KasaAsao</strain>
        <tissue evidence="12">Whole Snail</tissue>
    </source>
</reference>
<dbReference type="EMBL" id="JASAOG010000109">
    <property type="protein sequence ID" value="KAK0050902.1"/>
    <property type="molecule type" value="Genomic_DNA"/>
</dbReference>
<proteinExistence type="inferred from homology"/>
<evidence type="ECO:0000256" key="4">
    <source>
        <dbReference type="ARBA" id="ARBA00022968"/>
    </source>
</evidence>
<evidence type="ECO:0000256" key="2">
    <source>
        <dbReference type="ARBA" id="ARBA00005680"/>
    </source>
</evidence>
<keyword evidence="8" id="KW-0325">Glycoprotein</keyword>
<organism evidence="12 13">
    <name type="scientific">Biomphalaria pfeifferi</name>
    <name type="common">Bloodfluke planorb</name>
    <name type="synonym">Freshwater snail</name>
    <dbReference type="NCBI Taxonomy" id="112525"/>
    <lineage>
        <taxon>Eukaryota</taxon>
        <taxon>Metazoa</taxon>
        <taxon>Spiralia</taxon>
        <taxon>Lophotrochozoa</taxon>
        <taxon>Mollusca</taxon>
        <taxon>Gastropoda</taxon>
        <taxon>Heterobranchia</taxon>
        <taxon>Euthyneura</taxon>
        <taxon>Panpulmonata</taxon>
        <taxon>Hygrophila</taxon>
        <taxon>Lymnaeoidea</taxon>
        <taxon>Planorbidae</taxon>
        <taxon>Biomphalaria</taxon>
    </lineage>
</organism>
<dbReference type="InterPro" id="IPR035992">
    <property type="entry name" value="Ricin_B-like_lectins"/>
</dbReference>
<sequence>MQLFHVVLINTNHIRRQFGADFLTMARLFRRQRWVLILVVFMYFLSICVFLYYVEESEQIMKSLAVQTRDVGANVSLPRVTLCIENIPLDVTPTVMSSLKSTSKLRRRQTIRNVSISTTFSSEILNADNEERIDWNDYELIRRESMRQGPGEHGMGFMEKLNASQLEIMNALKERYKYNAYASDHISLERSLNDSRTEVCKKKLYLKNLPENSVSFVTIFHNERNSTLLRTIHGIVNRSPKNLLREIVVVDDFSTNEELKAPLEEYVAQHFTNVRIIRNKQREGLIRSRIIGANQTTGSFLVFLDAHVEVNVNFLPPLIEPMVLDYRTIVCPMVDNTLEETLEVRGLIYRERGAFDWTLIYHRFPVHQEDESEPHPVITMIGCAIAISRRWWEEVGMFDPGLEIWGGEQFEIAFKSWMCGGKVVDAPCSRVAHLFRSLPYLDTLVEGQRDQRNLLRVASVWMDEYKEYFFQRRPSLRTMDPGDLTQQFELRKRLRCKSFDWFMKEVAPDIPKYFPLVEPPLKAWGKIKSNHNQSLCMSTVPGAIYLVACTQKVSEYRNDWRLQIRENYDRCFTHHSKDFVLLWNCFLEEEKPTQSFLWDRSSGRIININSKFCLDYRLDTLQVFASTCNASSTQSWTFAAFNATLVDLTWEQHKDLVK</sequence>
<accession>A0AAD8BAY5</accession>
<comment type="caution">
    <text evidence="12">The sequence shown here is derived from an EMBL/GenBank/DDBJ whole genome shotgun (WGS) entry which is preliminary data.</text>
</comment>
<comment type="similarity">
    <text evidence="2 10">Belongs to the glycosyltransferase 2 family. GalNAc-T subfamily.</text>
</comment>
<comment type="pathway">
    <text evidence="10">Protein modification; protein glycosylation.</text>
</comment>
<gene>
    <name evidence="12" type="ORF">Bpfe_019628</name>
</gene>
<keyword evidence="4" id="KW-0735">Signal-anchor</keyword>
<name>A0AAD8BAY5_BIOPF</name>
<keyword evidence="10" id="KW-0333">Golgi apparatus</keyword>
<dbReference type="Pfam" id="PF00535">
    <property type="entry name" value="Glycos_transf_2"/>
    <property type="match status" value="1"/>
</dbReference>
<keyword evidence="3 10" id="KW-0812">Transmembrane</keyword>
<dbReference type="GO" id="GO:0030246">
    <property type="term" value="F:carbohydrate binding"/>
    <property type="evidence" value="ECO:0007669"/>
    <property type="project" value="UniProtKB-KW"/>
</dbReference>
<dbReference type="PANTHER" id="PTHR11675">
    <property type="entry name" value="N-ACETYLGALACTOSAMINYLTRANSFERASE"/>
    <property type="match status" value="1"/>
</dbReference>
<feature type="transmembrane region" description="Helical" evidence="10">
    <location>
        <begin position="34"/>
        <end position="54"/>
    </location>
</feature>
<evidence type="ECO:0000256" key="3">
    <source>
        <dbReference type="ARBA" id="ARBA00022692"/>
    </source>
</evidence>
<dbReference type="PANTHER" id="PTHR11675:SF134">
    <property type="entry name" value="N-ACETYLGALACTOSAMINYLTRANSFERASE 4-RELATED"/>
    <property type="match status" value="1"/>
</dbReference>
<evidence type="ECO:0000259" key="11">
    <source>
        <dbReference type="Pfam" id="PF00535"/>
    </source>
</evidence>
<dbReference type="InterPro" id="IPR029044">
    <property type="entry name" value="Nucleotide-diphossugar_trans"/>
</dbReference>
<dbReference type="SUPFAM" id="SSF50370">
    <property type="entry name" value="Ricin B-like lectins"/>
    <property type="match status" value="1"/>
</dbReference>
<dbReference type="InterPro" id="IPR045885">
    <property type="entry name" value="GalNAc-T"/>
</dbReference>
<dbReference type="EC" id="2.4.1.-" evidence="10"/>
<dbReference type="Gene3D" id="3.90.550.10">
    <property type="entry name" value="Spore Coat Polysaccharide Biosynthesis Protein SpsA, Chain A"/>
    <property type="match status" value="1"/>
</dbReference>
<evidence type="ECO:0000256" key="9">
    <source>
        <dbReference type="ARBA" id="ARBA00037847"/>
    </source>
</evidence>
<feature type="domain" description="Glycosyltransferase 2-like" evidence="11">
    <location>
        <begin position="215"/>
        <end position="392"/>
    </location>
</feature>
<keyword evidence="6 10" id="KW-0472">Membrane</keyword>
<dbReference type="GO" id="GO:0000139">
    <property type="term" value="C:Golgi membrane"/>
    <property type="evidence" value="ECO:0007669"/>
    <property type="project" value="UniProtKB-SubCell"/>
</dbReference>
<keyword evidence="10" id="KW-0464">Manganese</keyword>
<keyword evidence="7 10" id="KW-1015">Disulfide bond</keyword>
<evidence type="ECO:0000256" key="1">
    <source>
        <dbReference type="ARBA" id="ARBA00004606"/>
    </source>
</evidence>
<protein>
    <recommendedName>
        <fullName evidence="10">Polypeptide N-acetylgalactosaminyltransferase</fullName>
        <ecNumber evidence="10">2.4.1.-</ecNumber>
    </recommendedName>
    <alternativeName>
        <fullName evidence="10">Protein-UDP acetylgalactosaminyltransferase</fullName>
    </alternativeName>
</protein>
<evidence type="ECO:0000313" key="12">
    <source>
        <dbReference type="EMBL" id="KAK0050902.1"/>
    </source>
</evidence>
<comment type="subcellular location">
    <subcellularLocation>
        <location evidence="9">Endomembrane system</location>
        <topology evidence="9">Single-pass membrane protein</topology>
    </subcellularLocation>
    <subcellularLocation>
        <location evidence="10">Golgi apparatus membrane</location>
        <topology evidence="10">Single-pass type II membrane protein</topology>
    </subcellularLocation>
    <subcellularLocation>
        <location evidence="1">Membrane</location>
        <topology evidence="1">Single-pass type II membrane protein</topology>
    </subcellularLocation>
</comment>
<dbReference type="CDD" id="cd02510">
    <property type="entry name" value="pp-GalNAc-T"/>
    <property type="match status" value="1"/>
</dbReference>
<dbReference type="InterPro" id="IPR001173">
    <property type="entry name" value="Glyco_trans_2-like"/>
</dbReference>